<organism evidence="3 4">
    <name type="scientific">Planctobacterium marinum</name>
    <dbReference type="NCBI Taxonomy" id="1631968"/>
    <lineage>
        <taxon>Bacteria</taxon>
        <taxon>Pseudomonadati</taxon>
        <taxon>Pseudomonadota</taxon>
        <taxon>Gammaproteobacteria</taxon>
        <taxon>Alteromonadales</taxon>
        <taxon>Alteromonadaceae</taxon>
        <taxon>Planctobacterium</taxon>
    </lineage>
</organism>
<evidence type="ECO:0000313" key="3">
    <source>
        <dbReference type="EMBL" id="BDX07654.1"/>
    </source>
</evidence>
<dbReference type="KEGG" id="pmaw:MACH26_31750"/>
<dbReference type="GO" id="GO:0016757">
    <property type="term" value="F:glycosyltransferase activity"/>
    <property type="evidence" value="ECO:0007669"/>
    <property type="project" value="InterPro"/>
</dbReference>
<feature type="domain" description="Glycosyltransferase subfamily 4-like N-terminal" evidence="2">
    <location>
        <begin position="61"/>
        <end position="163"/>
    </location>
</feature>
<dbReference type="PANTHER" id="PTHR45947:SF3">
    <property type="entry name" value="SULFOQUINOVOSYL TRANSFERASE SQD2"/>
    <property type="match status" value="1"/>
</dbReference>
<protein>
    <submittedName>
        <fullName evidence="3">LPS biosynthesis protein RfbU</fullName>
    </submittedName>
</protein>
<dbReference type="InterPro" id="IPR028098">
    <property type="entry name" value="Glyco_trans_4-like_N"/>
</dbReference>
<dbReference type="Pfam" id="PF13439">
    <property type="entry name" value="Glyco_transf_4"/>
    <property type="match status" value="1"/>
</dbReference>
<dbReference type="InterPro" id="IPR001296">
    <property type="entry name" value="Glyco_trans_1"/>
</dbReference>
<dbReference type="AlphaFoldDB" id="A0AA48KTK8"/>
<gene>
    <name evidence="3" type="ORF">MACH26_31750</name>
</gene>
<dbReference type="PANTHER" id="PTHR45947">
    <property type="entry name" value="SULFOQUINOVOSYL TRANSFERASE SQD2"/>
    <property type="match status" value="1"/>
</dbReference>
<dbReference type="Gene3D" id="3.40.50.2000">
    <property type="entry name" value="Glycogen Phosphorylase B"/>
    <property type="match status" value="2"/>
</dbReference>
<dbReference type="EMBL" id="AP027272">
    <property type="protein sequence ID" value="BDX07654.1"/>
    <property type="molecule type" value="Genomic_DNA"/>
</dbReference>
<reference evidence="3" key="1">
    <citation type="submission" date="2023-01" db="EMBL/GenBank/DDBJ databases">
        <title>Complete genome sequence of Planctobacterium marinum strain Dej080120_11.</title>
        <authorList>
            <person name="Ueki S."/>
            <person name="Maruyama F."/>
        </authorList>
    </citation>
    <scope>NUCLEOTIDE SEQUENCE</scope>
    <source>
        <strain evidence="3">Dej080120_11</strain>
    </source>
</reference>
<evidence type="ECO:0000313" key="4">
    <source>
        <dbReference type="Proteomes" id="UP001333710"/>
    </source>
</evidence>
<dbReference type="Proteomes" id="UP001333710">
    <property type="component" value="Chromosome"/>
</dbReference>
<dbReference type="SUPFAM" id="SSF53756">
    <property type="entry name" value="UDP-Glycosyltransferase/glycogen phosphorylase"/>
    <property type="match status" value="1"/>
</dbReference>
<name>A0AA48KTK8_9ALTE</name>
<accession>A0AA48KTK8</accession>
<evidence type="ECO:0000259" key="1">
    <source>
        <dbReference type="Pfam" id="PF00534"/>
    </source>
</evidence>
<evidence type="ECO:0000259" key="2">
    <source>
        <dbReference type="Pfam" id="PF13439"/>
    </source>
</evidence>
<keyword evidence="4" id="KW-1185">Reference proteome</keyword>
<proteinExistence type="predicted"/>
<dbReference type="Pfam" id="PF00534">
    <property type="entry name" value="Glycos_transf_1"/>
    <property type="match status" value="1"/>
</dbReference>
<sequence>MAKQFLILSNMYPTTKTPTQGVFVKNIEMALQSSGMDVERVVLAGRHDSYVLKAFFYLKYIIQAFIRLLFTRRIVYLHYVAHSSIPVLIASLFRNLSIVAHVHGGDVLPAEYEPEWVRNIKLSISRRALKKAGKIIVPSKYFCQLLIEKFDIPSEIIEVNPSGGVDTKKFKPRESKQPSFAAENRLILGYVGRLDSGKGIETLIAALKKLDVDFCCHFVGTGVRGEDFKKLTKTLELADKVIFHGAVPQAQLPEFYTKFDYLVFPSEMQESLGLVGLEAMACGVPVIGTMNAGMADYLVDQQNGIGFSSGSVDSLVNRIMYSCSLTAEEYLELCHCARKTALQYDAQTSNTHLMEILH</sequence>
<dbReference type="InterPro" id="IPR050194">
    <property type="entry name" value="Glycosyltransferase_grp1"/>
</dbReference>
<dbReference type="RefSeq" id="WP_338293721.1">
    <property type="nucleotide sequence ID" value="NZ_AP027272.1"/>
</dbReference>
<feature type="domain" description="Glycosyl transferase family 1" evidence="1">
    <location>
        <begin position="174"/>
        <end position="321"/>
    </location>
</feature>